<dbReference type="Proteomes" id="UP000775179">
    <property type="component" value="Unassembled WGS sequence"/>
</dbReference>
<evidence type="ECO:0000313" key="3">
    <source>
        <dbReference type="Proteomes" id="UP000775179"/>
    </source>
</evidence>
<evidence type="ECO:0000313" key="2">
    <source>
        <dbReference type="EMBL" id="MBX7289996.1"/>
    </source>
</evidence>
<feature type="compositionally biased region" description="Basic and acidic residues" evidence="1">
    <location>
        <begin position="113"/>
        <end position="128"/>
    </location>
</feature>
<name>A0ABD4RFY1_9CLOT</name>
<evidence type="ECO:0000256" key="1">
    <source>
        <dbReference type="SAM" id="MobiDB-lite"/>
    </source>
</evidence>
<accession>A0ABD4RFY1</accession>
<dbReference type="RefSeq" id="WP_021874856.1">
    <property type="nucleotide sequence ID" value="NZ_CP018624.1"/>
</dbReference>
<protein>
    <submittedName>
        <fullName evidence="2">Uncharacterized protein</fullName>
    </submittedName>
</protein>
<dbReference type="AlphaFoldDB" id="A0ABD4RFY1"/>
<proteinExistence type="predicted"/>
<feature type="compositionally biased region" description="Low complexity" evidence="1">
    <location>
        <begin position="135"/>
        <end position="155"/>
    </location>
</feature>
<sequence length="272" mass="31512">MEMINYSISEKIVFLDEKLSIDEKAFLSGLWSLDGERVGVIEATYNDIMDLIKIRNRCKISKIISSLKEKGYIELIKTGRATRYFLHKGYLFYEGIKDKLFGGINKALDKESDVENTEQKVKEEKYHEVSTSINSETLEASTSSESENPEGSENGTLIIQENNTNIYIRILECWNSCNLGYIEELSFKNKLAIEKALLSFSVSEIIQGICNYSEILKSNYYYSFKWRLKSFLVKNNGLKRFVDSGDIWNNYTSKFKKTSSKKLEFDFTKYIE</sequence>
<comment type="caution">
    <text evidence="2">The sequence shown here is derived from an EMBL/GenBank/DDBJ whole genome shotgun (WGS) entry which is preliminary data.</text>
</comment>
<dbReference type="GeneID" id="66300867"/>
<reference evidence="2 3" key="1">
    <citation type="submission" date="2021-08" db="EMBL/GenBank/DDBJ databases">
        <title>Genome sequence analysis of Clostridium chauvoei strains of European origin and evaluation of typing options for outbreak investigations.</title>
        <authorList>
            <person name="Abdel-Glil M."/>
            <person name="Thomas P."/>
            <person name="Seyboldt C."/>
        </authorList>
    </citation>
    <scope>NUCLEOTIDE SEQUENCE [LARGE SCALE GENOMIC DNA]</scope>
    <source>
        <strain evidence="2 3">S0260-09</strain>
    </source>
</reference>
<organism evidence="2 3">
    <name type="scientific">Clostridium chauvoei</name>
    <dbReference type="NCBI Taxonomy" id="46867"/>
    <lineage>
        <taxon>Bacteria</taxon>
        <taxon>Bacillati</taxon>
        <taxon>Bacillota</taxon>
        <taxon>Clostridia</taxon>
        <taxon>Eubacteriales</taxon>
        <taxon>Clostridiaceae</taxon>
        <taxon>Clostridium</taxon>
    </lineage>
</organism>
<feature type="region of interest" description="Disordered" evidence="1">
    <location>
        <begin position="113"/>
        <end position="155"/>
    </location>
</feature>
<gene>
    <name evidence="2" type="ORF">K4H94_02885</name>
</gene>
<dbReference type="EMBL" id="JAIFTX010000004">
    <property type="protein sequence ID" value="MBX7289996.1"/>
    <property type="molecule type" value="Genomic_DNA"/>
</dbReference>
<dbReference type="KEGG" id="cchv:BTM20_03240"/>